<gene>
    <name evidence="1" type="ORF">JYU29_05850</name>
</gene>
<dbReference type="EMBL" id="JAFMNX010000001">
    <property type="protein sequence ID" value="MBS9720210.1"/>
    <property type="molecule type" value="Genomic_DNA"/>
</dbReference>
<proteinExistence type="predicted"/>
<dbReference type="InterPro" id="IPR019276">
    <property type="entry name" value="DUF2303"/>
</dbReference>
<organism evidence="1 2">
    <name type="scientific">Tianweitania aestuarii</name>
    <dbReference type="NCBI Taxonomy" id="2814886"/>
    <lineage>
        <taxon>Bacteria</taxon>
        <taxon>Pseudomonadati</taxon>
        <taxon>Pseudomonadota</taxon>
        <taxon>Alphaproteobacteria</taxon>
        <taxon>Hyphomicrobiales</taxon>
        <taxon>Phyllobacteriaceae</taxon>
        <taxon>Tianweitania</taxon>
    </lineage>
</organism>
<name>A0ABS5RT33_9HYPH</name>
<evidence type="ECO:0000313" key="2">
    <source>
        <dbReference type="Proteomes" id="UP001297272"/>
    </source>
</evidence>
<evidence type="ECO:0000313" key="1">
    <source>
        <dbReference type="EMBL" id="MBS9720210.1"/>
    </source>
</evidence>
<reference evidence="1 2" key="1">
    <citation type="submission" date="2021-03" db="EMBL/GenBank/DDBJ databases">
        <title>Tianweitania aestuarii sp. nov., isolated from a tidal flat.</title>
        <authorList>
            <person name="Park S."/>
            <person name="Yoon J.-H."/>
        </authorList>
    </citation>
    <scope>NUCLEOTIDE SEQUENCE [LARGE SCALE GENOMIC DNA]</scope>
    <source>
        <strain evidence="1 2">BSSL-BM11</strain>
    </source>
</reference>
<keyword evidence="2" id="KW-1185">Reference proteome</keyword>
<dbReference type="RefSeq" id="WP_213983762.1">
    <property type="nucleotide sequence ID" value="NZ_JAFMNX010000001.1"/>
</dbReference>
<protein>
    <submittedName>
        <fullName evidence="1">DUF2303 family protein</fullName>
    </submittedName>
</protein>
<sequence length="315" mass="35393">METSAKPSTVLTFEDEALSTAAALGAAANGAEIVWIDVPGEVGSEFPAKVPVGLLRGENPQFKDISNLLEPYRLQPRLRTGTANVQTLQSFIDLVNRHKDENSVLFANSDWHTPTMTAVIDYHTLNHTPAFGKHRIHYAFPLSEEWKLWVAKNSKPMSQIEFAAFLEDQIADLSSPMESEIVEYERLFNGKLATPSEVMNLSRGLEVHAATRVKQATTLQTGEGQIIWEEEHRDTAGNKLVVPSLFMLNISPFFMGEKVRIPVRLRYRAKDGSVTWFYQIYRPDIHVTEHVQQAVKDAADDTNLPSFEGEPEMRA</sequence>
<accession>A0ABS5RT33</accession>
<dbReference type="Proteomes" id="UP001297272">
    <property type="component" value="Unassembled WGS sequence"/>
</dbReference>
<dbReference type="Pfam" id="PF10065">
    <property type="entry name" value="DUF2303"/>
    <property type="match status" value="1"/>
</dbReference>
<comment type="caution">
    <text evidence="1">The sequence shown here is derived from an EMBL/GenBank/DDBJ whole genome shotgun (WGS) entry which is preliminary data.</text>
</comment>